<dbReference type="Proteomes" id="UP000675747">
    <property type="component" value="Unassembled WGS sequence"/>
</dbReference>
<dbReference type="PANTHER" id="PTHR30203:SF29">
    <property type="entry name" value="PROTEIN CYAE"/>
    <property type="match status" value="1"/>
</dbReference>
<evidence type="ECO:0000256" key="1">
    <source>
        <dbReference type="ARBA" id="ARBA00007613"/>
    </source>
</evidence>
<proteinExistence type="inferred from homology"/>
<keyword evidence="2" id="KW-0732">Signal</keyword>
<dbReference type="GO" id="GO:0009279">
    <property type="term" value="C:cell outer membrane"/>
    <property type="evidence" value="ECO:0007669"/>
    <property type="project" value="UniProtKB-SubCell"/>
</dbReference>
<keyword evidence="2" id="KW-0449">Lipoprotein</keyword>
<comment type="caution">
    <text evidence="3">The sequence shown here is derived from an EMBL/GenBank/DDBJ whole genome shotgun (WGS) entry which is preliminary data.</text>
</comment>
<protein>
    <submittedName>
        <fullName evidence="3">Efflux transporter outer membrane subunit</fullName>
    </submittedName>
</protein>
<dbReference type="NCBIfam" id="TIGR01845">
    <property type="entry name" value="outer_NodT"/>
    <property type="match status" value="1"/>
</dbReference>
<dbReference type="GO" id="GO:0015562">
    <property type="term" value="F:efflux transmembrane transporter activity"/>
    <property type="evidence" value="ECO:0007669"/>
    <property type="project" value="InterPro"/>
</dbReference>
<comment type="subcellular location">
    <subcellularLocation>
        <location evidence="2">Cell outer membrane</location>
        <topology evidence="2">Lipid-anchor</topology>
    </subcellularLocation>
</comment>
<dbReference type="RefSeq" id="WP_211925141.1">
    <property type="nucleotide sequence ID" value="NZ_JAGQFT020000001.1"/>
</dbReference>
<gene>
    <name evidence="4" type="ORF">KB893_000150</name>
    <name evidence="3" type="ORF">KB893_01375</name>
</gene>
<reference evidence="3" key="2">
    <citation type="submission" date="2021-04" db="EMBL/GenBank/DDBJ databases">
        <authorList>
            <person name="Karlyshev A.V."/>
        </authorList>
    </citation>
    <scope>NUCLEOTIDE SEQUENCE</scope>
    <source>
        <strain evidence="3">LMG 29479</strain>
    </source>
</reference>
<dbReference type="Gene3D" id="1.20.1600.10">
    <property type="entry name" value="Outer membrane efflux proteins (OEP)"/>
    <property type="match status" value="1"/>
</dbReference>
<dbReference type="Gene3D" id="2.20.200.10">
    <property type="entry name" value="Outer membrane efflux proteins (OEP)"/>
    <property type="match status" value="1"/>
</dbReference>
<dbReference type="SUPFAM" id="SSF56954">
    <property type="entry name" value="Outer membrane efflux proteins (OEP)"/>
    <property type="match status" value="1"/>
</dbReference>
<dbReference type="EMBL" id="JAGQFT020000001">
    <property type="protein sequence ID" value="MBS7455546.1"/>
    <property type="molecule type" value="Genomic_DNA"/>
</dbReference>
<dbReference type="PROSITE" id="PS51257">
    <property type="entry name" value="PROKAR_LIPOPROTEIN"/>
    <property type="match status" value="1"/>
</dbReference>
<keyword evidence="2" id="KW-1134">Transmembrane beta strand</keyword>
<reference evidence="4 5" key="1">
    <citation type="journal article" date="2021" name="Microbiol. Resour. Announc.">
        <title>Draft Genome Sequence of Coralloluteibacterium stylophorae LMG 29479T.</title>
        <authorList>
            <person name="Karlyshev A.V."/>
            <person name="Kudryashova E.B."/>
            <person name="Ariskina E.V."/>
            <person name="Conroy A.P."/>
            <person name="Abidueva E.Y."/>
        </authorList>
    </citation>
    <scope>NUCLEOTIDE SEQUENCE [LARGE SCALE GENOMIC DNA]</scope>
    <source>
        <strain evidence="4 5">LMG 29479</strain>
    </source>
</reference>
<keyword evidence="2" id="KW-0472">Membrane</keyword>
<accession>A0A8J7VQJ9</accession>
<feature type="signal peptide" evidence="2">
    <location>
        <begin position="1"/>
        <end position="16"/>
    </location>
</feature>
<keyword evidence="5" id="KW-1185">Reference proteome</keyword>
<evidence type="ECO:0000313" key="4">
    <source>
        <dbReference type="EMBL" id="MBS7455546.1"/>
    </source>
</evidence>
<dbReference type="Pfam" id="PF02321">
    <property type="entry name" value="OEP"/>
    <property type="match status" value="2"/>
</dbReference>
<dbReference type="PANTHER" id="PTHR30203">
    <property type="entry name" value="OUTER MEMBRANE CATION EFFLUX PROTEIN"/>
    <property type="match status" value="1"/>
</dbReference>
<dbReference type="InterPro" id="IPR010131">
    <property type="entry name" value="MdtP/NodT-like"/>
</dbReference>
<feature type="chain" id="PRO_5042659405" evidence="2">
    <location>
        <begin position="17"/>
        <end position="505"/>
    </location>
</feature>
<evidence type="ECO:0000313" key="3">
    <source>
        <dbReference type="EMBL" id="MBR0561175.1"/>
    </source>
</evidence>
<sequence>MRRVTAFAAAAAVALAACSTPPVRELPPLPDRYFTAAPGAADARDPAALADWWQAFDDPPLTELVRTALARNLDVQSALADIRLARAQLRQARSALYPRLDVAGQGSRQFIDTERLADSAIGQQFGFEEDEVNFDMWQLALQAEWEIDLFGANRLRAEAGRTQLGSAQAQLVATRLAVASNLAQGYVQARALIAQRAILIESIEVARELERVADARFRLGEVTRLDVEAAAAQRAGIEASLGDIDASLAQATFALDTLIDRPPGTVRARLADEGRVPLADAVVPRGQPVDLLRRRPDVIAAAAGLEAAELQALASRRDLFPKIGLSAALGRTGLGLGEFSAASDLKSLSGQVSVPWFDFGARRAAIDLADAQADSGYVALRQALAGALEDVEVASAQLDARRAQLAARRETRERAQTAWRMARRTYEVGLANLADVLDAQNGLLDARRQLLDTERALALAQIALYVALGGGWNPHPDAPDGVEAVRQDLQSEPVPDRIRRPEPTP</sequence>
<evidence type="ECO:0000313" key="5">
    <source>
        <dbReference type="Proteomes" id="UP000675747"/>
    </source>
</evidence>
<dbReference type="InterPro" id="IPR003423">
    <property type="entry name" value="OMP_efflux"/>
</dbReference>
<comment type="similarity">
    <text evidence="1 2">Belongs to the outer membrane factor (OMF) (TC 1.B.17) family.</text>
</comment>
<keyword evidence="2" id="KW-0564">Palmitate</keyword>
<evidence type="ECO:0000256" key="2">
    <source>
        <dbReference type="RuleBase" id="RU362097"/>
    </source>
</evidence>
<name>A0A8J7VQJ9_9GAMM</name>
<dbReference type="AlphaFoldDB" id="A0A8J7VQJ9"/>
<dbReference type="EMBL" id="JAGQFT010000004">
    <property type="protein sequence ID" value="MBR0561175.1"/>
    <property type="molecule type" value="Genomic_DNA"/>
</dbReference>
<organism evidence="3">
    <name type="scientific">Coralloluteibacterium stylophorae</name>
    <dbReference type="NCBI Taxonomy" id="1776034"/>
    <lineage>
        <taxon>Bacteria</taxon>
        <taxon>Pseudomonadati</taxon>
        <taxon>Pseudomonadota</taxon>
        <taxon>Gammaproteobacteria</taxon>
        <taxon>Lysobacterales</taxon>
        <taxon>Lysobacteraceae</taxon>
        <taxon>Coralloluteibacterium</taxon>
    </lineage>
</organism>
<keyword evidence="2" id="KW-0812">Transmembrane</keyword>